<evidence type="ECO:0000313" key="2">
    <source>
        <dbReference type="Proteomes" id="UP000064249"/>
    </source>
</evidence>
<sequence length="182" mass="20920">MTDYYERVSDEQDFFKKILSKIPGFDGYVERSNRRQADKLLRDTVASRFENLWQMISELQRNFISDGQIEMVDDLEAASIKLRQFIDRVKNAAHGYAGFFDAIKVKQEELAAIYEYDLQFLDLEDEINRAIENIQSSIGTDGLPASVRNLVSLSQSCLDVFEKRKEVILSLSSDVVSEDSEN</sequence>
<dbReference type="Proteomes" id="UP000064249">
    <property type="component" value="Unassembled WGS sequence"/>
</dbReference>
<name>A0A117LH97_9CHLR</name>
<reference evidence="1 2" key="1">
    <citation type="journal article" date="2015" name="MBio">
        <title>Genome-Resolved Metagenomic Analysis Reveals Roles for Candidate Phyla and Other Microbial Community Members in Biogeochemical Transformations in Oil Reservoirs.</title>
        <authorList>
            <person name="Hu P."/>
            <person name="Tom L."/>
            <person name="Singh A."/>
            <person name="Thomas B.C."/>
            <person name="Baker B.J."/>
            <person name="Piceno Y.M."/>
            <person name="Andersen G.L."/>
            <person name="Banfield J.F."/>
        </authorList>
    </citation>
    <scope>NUCLEOTIDE SEQUENCE [LARGE SCALE GENOMIC DNA]</scope>
    <source>
        <strain evidence="1">46_16</strain>
    </source>
</reference>
<comment type="caution">
    <text evidence="1">The sequence shown here is derived from an EMBL/GenBank/DDBJ whole genome shotgun (WGS) entry which is preliminary data.</text>
</comment>
<protein>
    <submittedName>
        <fullName evidence="1">Uncharacterized protein</fullName>
    </submittedName>
</protein>
<proteinExistence type="predicted"/>
<dbReference type="AlphaFoldDB" id="A0A117LH97"/>
<evidence type="ECO:0000313" key="1">
    <source>
        <dbReference type="EMBL" id="KUK47096.1"/>
    </source>
</evidence>
<accession>A0A117LH97</accession>
<gene>
    <name evidence="1" type="ORF">XD73_0042</name>
</gene>
<organism evidence="1 2">
    <name type="scientific">Anaerolinea thermophila</name>
    <dbReference type="NCBI Taxonomy" id="167964"/>
    <lineage>
        <taxon>Bacteria</taxon>
        <taxon>Bacillati</taxon>
        <taxon>Chloroflexota</taxon>
        <taxon>Anaerolineae</taxon>
        <taxon>Anaerolineales</taxon>
        <taxon>Anaerolineaceae</taxon>
        <taxon>Anaerolinea</taxon>
    </lineage>
</organism>
<dbReference type="EMBL" id="LGFU01000001">
    <property type="protein sequence ID" value="KUK47096.1"/>
    <property type="molecule type" value="Genomic_DNA"/>
</dbReference>